<evidence type="ECO:0000256" key="3">
    <source>
        <dbReference type="ARBA" id="ARBA00022827"/>
    </source>
</evidence>
<evidence type="ECO:0008006" key="8">
    <source>
        <dbReference type="Google" id="ProtNLM"/>
    </source>
</evidence>
<dbReference type="InterPro" id="IPR001709">
    <property type="entry name" value="Flavoprot_Pyr_Nucl_cyt_Rdtase"/>
</dbReference>
<dbReference type="InterPro" id="IPR039261">
    <property type="entry name" value="FNR_nucleotide-bd"/>
</dbReference>
<gene>
    <name evidence="6" type="ORF">IPOD504_LOCUS5793</name>
</gene>
<dbReference type="Gene3D" id="3.40.50.80">
    <property type="entry name" value="Nucleotide-binding domain of ferredoxin-NADP reductase (FNR) module"/>
    <property type="match status" value="1"/>
</dbReference>
<evidence type="ECO:0000259" key="5">
    <source>
        <dbReference type="Pfam" id="PF00667"/>
    </source>
</evidence>
<keyword evidence="3" id="KW-0274">FAD</keyword>
<dbReference type="InterPro" id="IPR017938">
    <property type="entry name" value="Riboflavin_synthase-like_b-brl"/>
</dbReference>
<accession>A0ABN8I762</accession>
<evidence type="ECO:0000259" key="4">
    <source>
        <dbReference type="Pfam" id="PF00175"/>
    </source>
</evidence>
<dbReference type="InterPro" id="IPR003097">
    <property type="entry name" value="CysJ-like_FAD-binding"/>
</dbReference>
<sequence length="302" mass="34628">MVVLSNFRDVFNDSLEQKNISLPTIKQSFLKVDFEKNDVRLPKNTAIIYQGQEPPLPFAVGKAFDATICNWRRLTEESADCKTVYEVTLDVTARRHYSYRISIISGQKGSKVPAHIPVCSTLRHVFKHCIDLRGVVKKLFLLTLSKYTKDKAEKKALEYLCSKEGASFLEERQWLDSKNVEQGPVWLFFGCRHPDLDYIYEKELGNFVSTGVLNKLTTTFSRVNSETKYVQDALLYHGQEVARLLKEGALVYVCGDVKTLSVQVKDVLVKCLIEFEDNTPEEAEKFVCDMQKGKRYLVDSWN</sequence>
<name>A0ABN8I762_9NEOP</name>
<dbReference type="SUPFAM" id="SSF52343">
    <property type="entry name" value="Ferredoxin reductase-like, C-terminal NADP-linked domain"/>
    <property type="match status" value="1"/>
</dbReference>
<feature type="domain" description="Sulfite reductase [NADPH] flavoprotein alpha-component-like FAD-binding" evidence="5">
    <location>
        <begin position="110"/>
        <end position="177"/>
    </location>
</feature>
<dbReference type="PANTHER" id="PTHR19384:SF84">
    <property type="entry name" value="METHIONINE SYNTHASE REDUCTASE"/>
    <property type="match status" value="1"/>
</dbReference>
<feature type="non-terminal residue" evidence="6">
    <location>
        <position position="1"/>
    </location>
</feature>
<dbReference type="PANTHER" id="PTHR19384">
    <property type="entry name" value="NITRIC OXIDE SYNTHASE-RELATED"/>
    <property type="match status" value="1"/>
</dbReference>
<dbReference type="Pfam" id="PF00175">
    <property type="entry name" value="NAD_binding_1"/>
    <property type="match status" value="1"/>
</dbReference>
<dbReference type="EMBL" id="OW152829">
    <property type="protein sequence ID" value="CAH2047472.1"/>
    <property type="molecule type" value="Genomic_DNA"/>
</dbReference>
<keyword evidence="2" id="KW-0285">Flavoprotein</keyword>
<keyword evidence="7" id="KW-1185">Reference proteome</keyword>
<dbReference type="PRINTS" id="PR00371">
    <property type="entry name" value="FPNCR"/>
</dbReference>
<evidence type="ECO:0000313" key="6">
    <source>
        <dbReference type="EMBL" id="CAH2047472.1"/>
    </source>
</evidence>
<evidence type="ECO:0000256" key="1">
    <source>
        <dbReference type="ARBA" id="ARBA00001974"/>
    </source>
</evidence>
<evidence type="ECO:0000256" key="2">
    <source>
        <dbReference type="ARBA" id="ARBA00022630"/>
    </source>
</evidence>
<proteinExistence type="predicted"/>
<reference evidence="6" key="1">
    <citation type="submission" date="2022-03" db="EMBL/GenBank/DDBJ databases">
        <authorList>
            <person name="Martin H S."/>
        </authorList>
    </citation>
    <scope>NUCLEOTIDE SEQUENCE</scope>
</reference>
<protein>
    <recommendedName>
        <fullName evidence="8">Oxidoreductase FAD/NAD(P)-binding domain-containing protein</fullName>
    </recommendedName>
</protein>
<organism evidence="6 7">
    <name type="scientific">Iphiclides podalirius</name>
    <name type="common">scarce swallowtail</name>
    <dbReference type="NCBI Taxonomy" id="110791"/>
    <lineage>
        <taxon>Eukaryota</taxon>
        <taxon>Metazoa</taxon>
        <taxon>Ecdysozoa</taxon>
        <taxon>Arthropoda</taxon>
        <taxon>Hexapoda</taxon>
        <taxon>Insecta</taxon>
        <taxon>Pterygota</taxon>
        <taxon>Neoptera</taxon>
        <taxon>Endopterygota</taxon>
        <taxon>Lepidoptera</taxon>
        <taxon>Glossata</taxon>
        <taxon>Ditrysia</taxon>
        <taxon>Papilionoidea</taxon>
        <taxon>Papilionidae</taxon>
        <taxon>Papilioninae</taxon>
        <taxon>Iphiclides</taxon>
    </lineage>
</organism>
<comment type="cofactor">
    <cofactor evidence="1">
        <name>FAD</name>
        <dbReference type="ChEBI" id="CHEBI:57692"/>
    </cofactor>
</comment>
<dbReference type="SUPFAM" id="SSF63380">
    <property type="entry name" value="Riboflavin synthase domain-like"/>
    <property type="match status" value="1"/>
</dbReference>
<dbReference type="InterPro" id="IPR001433">
    <property type="entry name" value="OxRdtase_FAD/NAD-bd"/>
</dbReference>
<dbReference type="Pfam" id="PF00667">
    <property type="entry name" value="FAD_binding_1"/>
    <property type="match status" value="1"/>
</dbReference>
<dbReference type="Proteomes" id="UP000837857">
    <property type="component" value="Chromosome 17"/>
</dbReference>
<evidence type="ECO:0000313" key="7">
    <source>
        <dbReference type="Proteomes" id="UP000837857"/>
    </source>
</evidence>
<feature type="domain" description="Oxidoreductase FAD/NAD(P)-binding" evidence="4">
    <location>
        <begin position="179"/>
        <end position="256"/>
    </location>
</feature>